<gene>
    <name evidence="1" type="ORF">CRG98_015004</name>
</gene>
<evidence type="ECO:0000313" key="1">
    <source>
        <dbReference type="EMBL" id="PKI64572.1"/>
    </source>
</evidence>
<dbReference type="Proteomes" id="UP000233551">
    <property type="component" value="Unassembled WGS sequence"/>
</dbReference>
<keyword evidence="2" id="KW-1185">Reference proteome</keyword>
<dbReference type="EMBL" id="PGOL01000803">
    <property type="protein sequence ID" value="PKI64572.1"/>
    <property type="molecule type" value="Genomic_DNA"/>
</dbReference>
<proteinExistence type="predicted"/>
<organism evidence="1 2">
    <name type="scientific">Punica granatum</name>
    <name type="common">Pomegranate</name>
    <dbReference type="NCBI Taxonomy" id="22663"/>
    <lineage>
        <taxon>Eukaryota</taxon>
        <taxon>Viridiplantae</taxon>
        <taxon>Streptophyta</taxon>
        <taxon>Embryophyta</taxon>
        <taxon>Tracheophyta</taxon>
        <taxon>Spermatophyta</taxon>
        <taxon>Magnoliopsida</taxon>
        <taxon>eudicotyledons</taxon>
        <taxon>Gunneridae</taxon>
        <taxon>Pentapetalae</taxon>
        <taxon>rosids</taxon>
        <taxon>malvids</taxon>
        <taxon>Myrtales</taxon>
        <taxon>Lythraceae</taxon>
        <taxon>Punica</taxon>
    </lineage>
</organism>
<dbReference type="AlphaFoldDB" id="A0A2I0K7Q8"/>
<reference evidence="1 2" key="1">
    <citation type="submission" date="2017-11" db="EMBL/GenBank/DDBJ databases">
        <title>De-novo sequencing of pomegranate (Punica granatum L.) genome.</title>
        <authorList>
            <person name="Akparov Z."/>
            <person name="Amiraslanov A."/>
            <person name="Hajiyeva S."/>
            <person name="Abbasov M."/>
            <person name="Kaur K."/>
            <person name="Hamwieh A."/>
            <person name="Solovyev V."/>
            <person name="Salamov A."/>
            <person name="Braich B."/>
            <person name="Kosarev P."/>
            <person name="Mahmoud A."/>
            <person name="Hajiyev E."/>
            <person name="Babayeva S."/>
            <person name="Izzatullayeva V."/>
            <person name="Mammadov A."/>
            <person name="Mammadov A."/>
            <person name="Sharifova S."/>
            <person name="Ojaghi J."/>
            <person name="Eynullazada K."/>
            <person name="Bayramov B."/>
            <person name="Abdulazimova A."/>
            <person name="Shahmuradov I."/>
        </authorList>
    </citation>
    <scope>NUCLEOTIDE SEQUENCE [LARGE SCALE GENOMIC DNA]</scope>
    <source>
        <strain evidence="2">cv. AG2017</strain>
        <tissue evidence="1">Leaf</tissue>
    </source>
</reference>
<accession>A0A2I0K7Q8</accession>
<name>A0A2I0K7Q8_PUNGR</name>
<evidence type="ECO:0000313" key="2">
    <source>
        <dbReference type="Proteomes" id="UP000233551"/>
    </source>
</evidence>
<protein>
    <submittedName>
        <fullName evidence="1">Uncharacterized protein</fullName>
    </submittedName>
</protein>
<sequence length="76" mass="8524">MRNWKHFSVSLCATITAPAPTAITLVLQIVPQAYGIHRVCDCRLKTPIHGVEHPCQNCRMASLPAISERVVLFWLL</sequence>
<comment type="caution">
    <text evidence="1">The sequence shown here is derived from an EMBL/GenBank/DDBJ whole genome shotgun (WGS) entry which is preliminary data.</text>
</comment>